<dbReference type="Pfam" id="PF00415">
    <property type="entry name" value="RCC1"/>
    <property type="match status" value="3"/>
</dbReference>
<dbReference type="PANTHER" id="PTHR22870:SF466">
    <property type="entry name" value="ANKYRIN REPEAT-CONTAINING PROTEIN"/>
    <property type="match status" value="1"/>
</dbReference>
<feature type="repeat" description="RCC1" evidence="2">
    <location>
        <begin position="301"/>
        <end position="355"/>
    </location>
</feature>
<dbReference type="Gene3D" id="2.130.10.30">
    <property type="entry name" value="Regulator of chromosome condensation 1/beta-lactamase-inhibitor protein II"/>
    <property type="match status" value="2"/>
</dbReference>
<dbReference type="Proteomes" id="UP001295684">
    <property type="component" value="Unassembled WGS sequence"/>
</dbReference>
<dbReference type="InterPro" id="IPR051210">
    <property type="entry name" value="Ub_ligase/GEF_domain"/>
</dbReference>
<dbReference type="PANTHER" id="PTHR22870">
    <property type="entry name" value="REGULATOR OF CHROMOSOME CONDENSATION"/>
    <property type="match status" value="1"/>
</dbReference>
<evidence type="ECO:0000256" key="1">
    <source>
        <dbReference type="ARBA" id="ARBA00022737"/>
    </source>
</evidence>
<gene>
    <name evidence="5" type="ORF">ECRASSUSDP1_LOCUS9414</name>
</gene>
<dbReference type="InterPro" id="IPR009091">
    <property type="entry name" value="RCC1/BLIP-II"/>
</dbReference>
<dbReference type="AlphaFoldDB" id="A0AAD1XBF8"/>
<feature type="region of interest" description="Disordered" evidence="4">
    <location>
        <begin position="790"/>
        <end position="815"/>
    </location>
</feature>
<evidence type="ECO:0000256" key="4">
    <source>
        <dbReference type="SAM" id="MobiDB-lite"/>
    </source>
</evidence>
<reference evidence="5" key="1">
    <citation type="submission" date="2023-07" db="EMBL/GenBank/DDBJ databases">
        <authorList>
            <consortium name="AG Swart"/>
            <person name="Singh M."/>
            <person name="Singh A."/>
            <person name="Seah K."/>
            <person name="Emmerich C."/>
        </authorList>
    </citation>
    <scope>NUCLEOTIDE SEQUENCE</scope>
    <source>
        <strain evidence="5">DP1</strain>
    </source>
</reference>
<organism evidence="5 6">
    <name type="scientific">Euplotes crassus</name>
    <dbReference type="NCBI Taxonomy" id="5936"/>
    <lineage>
        <taxon>Eukaryota</taxon>
        <taxon>Sar</taxon>
        <taxon>Alveolata</taxon>
        <taxon>Ciliophora</taxon>
        <taxon>Intramacronucleata</taxon>
        <taxon>Spirotrichea</taxon>
        <taxon>Hypotrichia</taxon>
        <taxon>Euplotida</taxon>
        <taxon>Euplotidae</taxon>
        <taxon>Moneuplotes</taxon>
    </lineage>
</organism>
<feature type="region of interest" description="Disordered" evidence="4">
    <location>
        <begin position="596"/>
        <end position="616"/>
    </location>
</feature>
<dbReference type="PROSITE" id="PS50012">
    <property type="entry name" value="RCC1_3"/>
    <property type="match status" value="5"/>
</dbReference>
<evidence type="ECO:0000256" key="3">
    <source>
        <dbReference type="SAM" id="Coils"/>
    </source>
</evidence>
<feature type="repeat" description="RCC1" evidence="2">
    <location>
        <begin position="249"/>
        <end position="300"/>
    </location>
</feature>
<sequence>MSEIYYFGDPKLKPKDDQAYWYKVPQLESATSTDEKLREKFYKVEVDRQEIKSREEEEEEEEESSDEDDSDIKRMMKSKKTILDEIDQEEIITVKDIRCGEGTVYILMINGELYAFGKGTQGQIGNRSVIYKQKSTARVYFKKPVMTIDSGETHTAIIDKDGDCYVWGSVTNKKLGLSQTSADGIFTKPMRLTTLNKERKALKEKEIAEKAALKKKKKKRKKSEYVPVGLANYEGVACGTYNTLFLISGNVYSVGAKEKGVLGYQTPGSEGSPLPIYSLNSMKIEGVCAGQSHCLAWSSSGKLFSWGKVSEGCLGYMNQDKSDIQVEPRVIEALSEYDICYSCCGIRRSMALTTCGRVFSWGKGDREMSLNQDDYYKPMNLFDSKQFKNSSDLSFVQIACGPTHCGALTSSGVLYMWGDLKHGCQGNFTSDGKSKKHSYLPQHVNYFTNSKLKIYKVACGDCFTVVATVENKNFMAVKKYMKPTSSDHISVALKKKLQRRMEFSKFKKQFLSQRKLKSSTTLNSNTLKSSNDINLYDMNSGGMDLDFLQPIVTTQRLPPPKKVDCIEEYSKEKYEELKSNPKISEYFKEMLSNPKKFKGSKGRSNTRNSKRSIFSSEVPHVKPSGSIFVKKSKCMEENFPEKARKSKSKDGFFIKEFFQNLYNNNLTKVYDPITEVIYDDNKEGDLVNKSFYYFNMQKDQEDYVRDLQLKAQEKLANKNQNMITSNSIRMFRKNQGQYSLMDAQSEFNKYPNLNPYKANLETEVGLKFMNDMNIVEMDKTPAVRMNSPELESRFPLSPPRTSRGQRPNFFTGRSSKSMKKYRRQCAVIRKHQIQTQEVLKRKDRRAKIELESSRQKYNRKMAKLKAAEARKNKVFLDIQASALINKYKGIDNLLKEHEKRPMEKKMINYCVFQYLLALKQYYGHIHLLDFLKFFSRILLLKINEKREQEKLIEMKKLEEEEKIKAKNEQMQEEINNTLKEQGLR</sequence>
<evidence type="ECO:0000313" key="6">
    <source>
        <dbReference type="Proteomes" id="UP001295684"/>
    </source>
</evidence>
<evidence type="ECO:0000256" key="2">
    <source>
        <dbReference type="PROSITE-ProRule" id="PRU00235"/>
    </source>
</evidence>
<dbReference type="SUPFAM" id="SSF50985">
    <property type="entry name" value="RCC1/BLIP-II"/>
    <property type="match status" value="2"/>
</dbReference>
<evidence type="ECO:0008006" key="7">
    <source>
        <dbReference type="Google" id="ProtNLM"/>
    </source>
</evidence>
<dbReference type="EMBL" id="CAMPGE010009254">
    <property type="protein sequence ID" value="CAI2368125.1"/>
    <property type="molecule type" value="Genomic_DNA"/>
</dbReference>
<dbReference type="PRINTS" id="PR00633">
    <property type="entry name" value="RCCNDNSATION"/>
</dbReference>
<feature type="compositionally biased region" description="Acidic residues" evidence="4">
    <location>
        <begin position="56"/>
        <end position="70"/>
    </location>
</feature>
<feature type="region of interest" description="Disordered" evidence="4">
    <location>
        <begin position="48"/>
        <end position="73"/>
    </location>
</feature>
<keyword evidence="3" id="KW-0175">Coiled coil</keyword>
<keyword evidence="1" id="KW-0677">Repeat</keyword>
<keyword evidence="6" id="KW-1185">Reference proteome</keyword>
<feature type="coiled-coil region" evidence="3">
    <location>
        <begin position="940"/>
        <end position="980"/>
    </location>
</feature>
<feature type="repeat" description="RCC1" evidence="2">
    <location>
        <begin position="356"/>
        <end position="411"/>
    </location>
</feature>
<accession>A0AAD1XBF8</accession>
<feature type="compositionally biased region" description="Polar residues" evidence="4">
    <location>
        <begin position="602"/>
        <end position="615"/>
    </location>
</feature>
<feature type="repeat" description="RCC1" evidence="2">
    <location>
        <begin position="412"/>
        <end position="470"/>
    </location>
</feature>
<dbReference type="InterPro" id="IPR000408">
    <property type="entry name" value="Reg_chr_condens"/>
</dbReference>
<name>A0AAD1XBF8_EUPCR</name>
<feature type="repeat" description="RCC1" evidence="2">
    <location>
        <begin position="111"/>
        <end position="161"/>
    </location>
</feature>
<protein>
    <recommendedName>
        <fullName evidence="7">Regulator of chromosome condensation</fullName>
    </recommendedName>
</protein>
<proteinExistence type="predicted"/>
<evidence type="ECO:0000313" key="5">
    <source>
        <dbReference type="EMBL" id="CAI2368125.1"/>
    </source>
</evidence>
<comment type="caution">
    <text evidence="5">The sequence shown here is derived from an EMBL/GenBank/DDBJ whole genome shotgun (WGS) entry which is preliminary data.</text>
</comment>